<evidence type="ECO:0000313" key="8">
    <source>
        <dbReference type="EMBL" id="KIM98729.1"/>
    </source>
</evidence>
<dbReference type="OrthoDB" id="3257095at2759"/>
<feature type="transmembrane region" description="Helical" evidence="7">
    <location>
        <begin position="229"/>
        <end position="246"/>
    </location>
</feature>
<evidence type="ECO:0000313" key="9">
    <source>
        <dbReference type="Proteomes" id="UP000054321"/>
    </source>
</evidence>
<keyword evidence="5 7" id="KW-0472">Membrane</keyword>
<dbReference type="InterPro" id="IPR002293">
    <property type="entry name" value="AA/rel_permease1"/>
</dbReference>
<dbReference type="AlphaFoldDB" id="A0A0C3H610"/>
<evidence type="ECO:0000256" key="2">
    <source>
        <dbReference type="ARBA" id="ARBA00022448"/>
    </source>
</evidence>
<dbReference type="Pfam" id="PF13520">
    <property type="entry name" value="AA_permease_2"/>
    <property type="match status" value="1"/>
</dbReference>
<dbReference type="PANTHER" id="PTHR45649:SF4">
    <property type="entry name" value="TRANSPORTER, PUTATIVE (EUROFUNG)-RELATED"/>
    <property type="match status" value="1"/>
</dbReference>
<dbReference type="PANTHER" id="PTHR45649">
    <property type="entry name" value="AMINO-ACID PERMEASE BAT1"/>
    <property type="match status" value="1"/>
</dbReference>
<feature type="transmembrane region" description="Helical" evidence="7">
    <location>
        <begin position="106"/>
        <end position="126"/>
    </location>
</feature>
<evidence type="ECO:0000256" key="3">
    <source>
        <dbReference type="ARBA" id="ARBA00022692"/>
    </source>
</evidence>
<dbReference type="InParanoid" id="A0A0C3H610"/>
<feature type="transmembrane region" description="Helical" evidence="7">
    <location>
        <begin position="434"/>
        <end position="458"/>
    </location>
</feature>
<reference evidence="9" key="2">
    <citation type="submission" date="2015-01" db="EMBL/GenBank/DDBJ databases">
        <title>Evolutionary Origins and Diversification of the Mycorrhizal Mutualists.</title>
        <authorList>
            <consortium name="DOE Joint Genome Institute"/>
            <consortium name="Mycorrhizal Genomics Consortium"/>
            <person name="Kohler A."/>
            <person name="Kuo A."/>
            <person name="Nagy L.G."/>
            <person name="Floudas D."/>
            <person name="Copeland A."/>
            <person name="Barry K.W."/>
            <person name="Cichocki N."/>
            <person name="Veneault-Fourrey C."/>
            <person name="LaButti K."/>
            <person name="Lindquist E.A."/>
            <person name="Lipzen A."/>
            <person name="Lundell T."/>
            <person name="Morin E."/>
            <person name="Murat C."/>
            <person name="Riley R."/>
            <person name="Ohm R."/>
            <person name="Sun H."/>
            <person name="Tunlid A."/>
            <person name="Henrissat B."/>
            <person name="Grigoriev I.V."/>
            <person name="Hibbett D.S."/>
            <person name="Martin F."/>
        </authorList>
    </citation>
    <scope>NUCLEOTIDE SEQUENCE [LARGE SCALE GENOMIC DNA]</scope>
    <source>
        <strain evidence="9">Zn</strain>
    </source>
</reference>
<keyword evidence="3 7" id="KW-0812">Transmembrane</keyword>
<feature type="transmembrane region" description="Helical" evidence="7">
    <location>
        <begin position="202"/>
        <end position="222"/>
    </location>
</feature>
<dbReference type="GO" id="GO:0022857">
    <property type="term" value="F:transmembrane transporter activity"/>
    <property type="evidence" value="ECO:0007669"/>
    <property type="project" value="InterPro"/>
</dbReference>
<dbReference type="HOGENOM" id="CLU_004495_6_1_1"/>
<feature type="compositionally biased region" description="Basic and acidic residues" evidence="6">
    <location>
        <begin position="20"/>
        <end position="30"/>
    </location>
</feature>
<feature type="region of interest" description="Disordered" evidence="6">
    <location>
        <begin position="1"/>
        <end position="56"/>
    </location>
</feature>
<evidence type="ECO:0000256" key="4">
    <source>
        <dbReference type="ARBA" id="ARBA00022989"/>
    </source>
</evidence>
<evidence type="ECO:0000256" key="6">
    <source>
        <dbReference type="SAM" id="MobiDB-lite"/>
    </source>
</evidence>
<feature type="transmembrane region" description="Helical" evidence="7">
    <location>
        <begin position="348"/>
        <end position="372"/>
    </location>
</feature>
<keyword evidence="2" id="KW-0813">Transport</keyword>
<proteinExistence type="predicted"/>
<dbReference type="EMBL" id="KN832880">
    <property type="protein sequence ID" value="KIM98729.1"/>
    <property type="molecule type" value="Genomic_DNA"/>
</dbReference>
<dbReference type="Proteomes" id="UP000054321">
    <property type="component" value="Unassembled WGS sequence"/>
</dbReference>
<dbReference type="PIRSF" id="PIRSF006060">
    <property type="entry name" value="AA_transporter"/>
    <property type="match status" value="1"/>
</dbReference>
<sequence>MSGAADDKLEFRTPSIEASKTPEPKYRLDGTEDGDATDDVYSRANPPRPGFTKNDQKDMYRMGKLQELKRNYRPLSALSFAVVLTCVWEYLLLANTQGLIDGGLAGLFWTYIWTFTGFGFVVLSLAEMASMAPISGGQYHWVSEFAPPRYQKFLSYVTGWMSTLSWQAGNASGSFLTGTIIQSLIVLNYPDTYNPQPYQGTLLVFAMVAVLYIVNVWGAEIWPKIQDGLMAIHILGFLTVLIVLWVCAPHQSANAVFTKFSNEGGWSSMGLSIMVGQITAIYALLGSDATAHIAEEVRDAGRYVPISIFWSYIGNGIMAIILLVTYLFSIESVDDAINDPSGYPFIYVLGTAVSKAGVNGITILILLLIIAANISWNASTARQTFAFARDNGLPFSKWIGHVNEKKQIPVNAIGLSCAITMLLSLINIGSATAFNAIISLQVCAIMLTYTVSIACVLYRRIAHPELIPTARWSLGKWGIPANTIGLVYVLFTFFWSFWPNTVPVTLDTFNWSVVLFLGVLLISLIMYFVQGRNIYVGPVTDVRAEIL</sequence>
<keyword evidence="4 7" id="KW-1133">Transmembrane helix</keyword>
<comment type="subcellular location">
    <subcellularLocation>
        <location evidence="1">Membrane</location>
        <topology evidence="1">Multi-pass membrane protein</topology>
    </subcellularLocation>
</comment>
<name>A0A0C3H610_OIDMZ</name>
<feature type="transmembrane region" description="Helical" evidence="7">
    <location>
        <begin position="408"/>
        <end position="428"/>
    </location>
</feature>
<feature type="compositionally biased region" description="Basic and acidic residues" evidence="6">
    <location>
        <begin position="1"/>
        <end position="11"/>
    </location>
</feature>
<evidence type="ECO:0008006" key="10">
    <source>
        <dbReference type="Google" id="ProtNLM"/>
    </source>
</evidence>
<dbReference type="GO" id="GO:0016020">
    <property type="term" value="C:membrane"/>
    <property type="evidence" value="ECO:0007669"/>
    <property type="project" value="UniProtKB-SubCell"/>
</dbReference>
<feature type="transmembrane region" description="Helical" evidence="7">
    <location>
        <begin position="171"/>
        <end position="190"/>
    </location>
</feature>
<gene>
    <name evidence="8" type="ORF">OIDMADRAFT_128136</name>
</gene>
<feature type="transmembrane region" description="Helical" evidence="7">
    <location>
        <begin position="306"/>
        <end position="328"/>
    </location>
</feature>
<protein>
    <recommendedName>
        <fullName evidence="10">Amino acid permease/ SLC12A domain-containing protein</fullName>
    </recommendedName>
</protein>
<accession>A0A0C3H610</accession>
<feature type="transmembrane region" description="Helical" evidence="7">
    <location>
        <begin position="266"/>
        <end position="285"/>
    </location>
</feature>
<feature type="transmembrane region" description="Helical" evidence="7">
    <location>
        <begin position="479"/>
        <end position="497"/>
    </location>
</feature>
<evidence type="ECO:0000256" key="7">
    <source>
        <dbReference type="SAM" id="Phobius"/>
    </source>
</evidence>
<dbReference type="Gene3D" id="1.20.1740.10">
    <property type="entry name" value="Amino acid/polyamine transporter I"/>
    <property type="match status" value="1"/>
</dbReference>
<feature type="transmembrane region" description="Helical" evidence="7">
    <location>
        <begin position="509"/>
        <end position="529"/>
    </location>
</feature>
<organism evidence="8 9">
    <name type="scientific">Oidiodendron maius (strain Zn)</name>
    <dbReference type="NCBI Taxonomy" id="913774"/>
    <lineage>
        <taxon>Eukaryota</taxon>
        <taxon>Fungi</taxon>
        <taxon>Dikarya</taxon>
        <taxon>Ascomycota</taxon>
        <taxon>Pezizomycotina</taxon>
        <taxon>Leotiomycetes</taxon>
        <taxon>Leotiomycetes incertae sedis</taxon>
        <taxon>Myxotrichaceae</taxon>
        <taxon>Oidiodendron</taxon>
    </lineage>
</organism>
<dbReference type="STRING" id="913774.A0A0C3H610"/>
<feature type="transmembrane region" description="Helical" evidence="7">
    <location>
        <begin position="75"/>
        <end position="94"/>
    </location>
</feature>
<evidence type="ECO:0000256" key="5">
    <source>
        <dbReference type="ARBA" id="ARBA00023136"/>
    </source>
</evidence>
<reference evidence="8 9" key="1">
    <citation type="submission" date="2014-04" db="EMBL/GenBank/DDBJ databases">
        <authorList>
            <consortium name="DOE Joint Genome Institute"/>
            <person name="Kuo A."/>
            <person name="Martino E."/>
            <person name="Perotto S."/>
            <person name="Kohler A."/>
            <person name="Nagy L.G."/>
            <person name="Floudas D."/>
            <person name="Copeland A."/>
            <person name="Barry K.W."/>
            <person name="Cichocki N."/>
            <person name="Veneault-Fourrey C."/>
            <person name="LaButti K."/>
            <person name="Lindquist E.A."/>
            <person name="Lipzen A."/>
            <person name="Lundell T."/>
            <person name="Morin E."/>
            <person name="Murat C."/>
            <person name="Sun H."/>
            <person name="Tunlid A."/>
            <person name="Henrissat B."/>
            <person name="Grigoriev I.V."/>
            <person name="Hibbett D.S."/>
            <person name="Martin F."/>
            <person name="Nordberg H.P."/>
            <person name="Cantor M.N."/>
            <person name="Hua S.X."/>
        </authorList>
    </citation>
    <scope>NUCLEOTIDE SEQUENCE [LARGE SCALE GENOMIC DNA]</scope>
    <source>
        <strain evidence="8 9">Zn</strain>
    </source>
</reference>
<evidence type="ECO:0000256" key="1">
    <source>
        <dbReference type="ARBA" id="ARBA00004141"/>
    </source>
</evidence>
<keyword evidence="9" id="KW-1185">Reference proteome</keyword>